<dbReference type="Proteomes" id="UP001158576">
    <property type="component" value="Chromosome 2"/>
</dbReference>
<name>A0ABN7T3B8_OIKDI</name>
<gene>
    <name evidence="3" type="ORF">OKIOD_LOCUS13366</name>
</gene>
<feature type="transmembrane region" description="Helical" evidence="2">
    <location>
        <begin position="39"/>
        <end position="65"/>
    </location>
</feature>
<protein>
    <submittedName>
        <fullName evidence="3">Oidioi.mRNA.OKI2018_I69.chr2.g4601.t1.cds</fullName>
    </submittedName>
</protein>
<reference evidence="3 4" key="1">
    <citation type="submission" date="2021-04" db="EMBL/GenBank/DDBJ databases">
        <authorList>
            <person name="Bliznina A."/>
        </authorList>
    </citation>
    <scope>NUCLEOTIDE SEQUENCE [LARGE SCALE GENOMIC DNA]</scope>
</reference>
<organism evidence="3 4">
    <name type="scientific">Oikopleura dioica</name>
    <name type="common">Tunicate</name>
    <dbReference type="NCBI Taxonomy" id="34765"/>
    <lineage>
        <taxon>Eukaryota</taxon>
        <taxon>Metazoa</taxon>
        <taxon>Chordata</taxon>
        <taxon>Tunicata</taxon>
        <taxon>Appendicularia</taxon>
        <taxon>Copelata</taxon>
        <taxon>Oikopleuridae</taxon>
        <taxon>Oikopleura</taxon>
    </lineage>
</organism>
<evidence type="ECO:0000313" key="4">
    <source>
        <dbReference type="Proteomes" id="UP001158576"/>
    </source>
</evidence>
<sequence length="226" mass="24379">MKHNYQSVSKAIGATLISFSILLIIVDSTWIWMDVYSGYFWICSWTFGTGIIAGGLGIAAGSLGVSVSKNKELVDFFAKFGPTAAMGNAAGSVAAVFYGYITWCVFYHLYGMPTTSGPFWGSFVAIVICEWIFLTLVMALSFFQANFIGCTCCCRDPSDSGAIEPVNEAVSAIQGYPTVPYQGYPSQGQPEMMPTYGQYHPYPAPKEVEESSSDSSDSSSSNSDSD</sequence>
<keyword evidence="2" id="KW-0812">Transmembrane</keyword>
<evidence type="ECO:0000256" key="1">
    <source>
        <dbReference type="SAM" id="MobiDB-lite"/>
    </source>
</evidence>
<feature type="compositionally biased region" description="Low complexity" evidence="1">
    <location>
        <begin position="213"/>
        <end position="226"/>
    </location>
</feature>
<dbReference type="EMBL" id="OU015567">
    <property type="protein sequence ID" value="CAG5110174.1"/>
    <property type="molecule type" value="Genomic_DNA"/>
</dbReference>
<proteinExistence type="predicted"/>
<feature type="transmembrane region" description="Helical" evidence="2">
    <location>
        <begin position="122"/>
        <end position="143"/>
    </location>
</feature>
<keyword evidence="2" id="KW-1133">Transmembrane helix</keyword>
<feature type="transmembrane region" description="Helical" evidence="2">
    <location>
        <begin position="86"/>
        <end position="110"/>
    </location>
</feature>
<evidence type="ECO:0000313" key="3">
    <source>
        <dbReference type="EMBL" id="CAG5110174.1"/>
    </source>
</evidence>
<evidence type="ECO:0000256" key="2">
    <source>
        <dbReference type="SAM" id="Phobius"/>
    </source>
</evidence>
<keyword evidence="2" id="KW-0472">Membrane</keyword>
<feature type="transmembrane region" description="Helical" evidence="2">
    <location>
        <begin position="12"/>
        <end position="33"/>
    </location>
</feature>
<keyword evidence="4" id="KW-1185">Reference proteome</keyword>
<accession>A0ABN7T3B8</accession>
<feature type="region of interest" description="Disordered" evidence="1">
    <location>
        <begin position="186"/>
        <end position="226"/>
    </location>
</feature>